<evidence type="ECO:0000256" key="1">
    <source>
        <dbReference type="ARBA" id="ARBA00022908"/>
    </source>
</evidence>
<keyword evidence="3" id="KW-0233">DNA recombination</keyword>
<dbReference type="EMBL" id="CP157942">
    <property type="protein sequence ID" value="XBS66661.1"/>
    <property type="molecule type" value="Genomic_DNA"/>
</dbReference>
<evidence type="ECO:0000256" key="3">
    <source>
        <dbReference type="ARBA" id="ARBA00023172"/>
    </source>
</evidence>
<dbReference type="InterPro" id="IPR002104">
    <property type="entry name" value="Integrase_catalytic"/>
</dbReference>
<dbReference type="AlphaFoldDB" id="A0AAU7Q370"/>
<evidence type="ECO:0000259" key="5">
    <source>
        <dbReference type="PROSITE" id="PS51898"/>
    </source>
</evidence>
<dbReference type="InterPro" id="IPR013762">
    <property type="entry name" value="Integrase-like_cat_sf"/>
</dbReference>
<keyword evidence="1" id="KW-0229">DNA integration</keyword>
<dbReference type="GO" id="GO:0003677">
    <property type="term" value="F:DNA binding"/>
    <property type="evidence" value="ECO:0007669"/>
    <property type="project" value="UniProtKB-UniRule"/>
</dbReference>
<accession>A0AAU7Q370</accession>
<dbReference type="GO" id="GO:0015074">
    <property type="term" value="P:DNA integration"/>
    <property type="evidence" value="ECO:0007669"/>
    <property type="project" value="UniProtKB-KW"/>
</dbReference>
<name>A0AAU7Q370_9RICK</name>
<dbReference type="InterPro" id="IPR010998">
    <property type="entry name" value="Integrase_recombinase_N"/>
</dbReference>
<dbReference type="PROSITE" id="PS51900">
    <property type="entry name" value="CB"/>
    <property type="match status" value="1"/>
</dbReference>
<dbReference type="RefSeq" id="WP_349967097.1">
    <property type="nucleotide sequence ID" value="NZ_CP157942.1"/>
</dbReference>
<dbReference type="Pfam" id="PF00589">
    <property type="entry name" value="Phage_integrase"/>
    <property type="match status" value="1"/>
</dbReference>
<dbReference type="InterPro" id="IPR004107">
    <property type="entry name" value="Integrase_SAM-like_N"/>
</dbReference>
<organism evidence="7">
    <name type="scientific">Wolbachia endosymbiont of Armadillidium arcangelii</name>
    <dbReference type="NCBI Taxonomy" id="3158571"/>
    <lineage>
        <taxon>Bacteria</taxon>
        <taxon>Pseudomonadati</taxon>
        <taxon>Pseudomonadota</taxon>
        <taxon>Alphaproteobacteria</taxon>
        <taxon>Rickettsiales</taxon>
        <taxon>Anaplasmataceae</taxon>
        <taxon>Wolbachieae</taxon>
        <taxon>Wolbachia</taxon>
    </lineage>
</organism>
<dbReference type="Gene3D" id="1.10.443.10">
    <property type="entry name" value="Intergrase catalytic core"/>
    <property type="match status" value="1"/>
</dbReference>
<feature type="domain" description="Core-binding (CB)" evidence="6">
    <location>
        <begin position="1"/>
        <end position="92"/>
    </location>
</feature>
<dbReference type="SUPFAM" id="SSF56349">
    <property type="entry name" value="DNA breaking-rejoining enzymes"/>
    <property type="match status" value="1"/>
</dbReference>
<sequence>MDLSSIIEKWYEWLRCNRSYSPNTLESYMRDLKDLISFLNTHIGGEVNVGTLKNLSIPELRSWLTSRYARGVNARSNARALSVIRNFFKYIKNNHNIDNEAVFSLSRPIQRRTLPKALSISNIKTLLKEMKLPDLGEPWVVKREIAIIVLLYGTGLRISEALNLRISDINNESLIVTGKGDKQRQVFILPVVKKCIQEYIKACPYFDEAQYLFLGVRGKKLGRTYVANRLQQIRRFLNLPEILSPHAFRHSFATHLLQEDIDIRSIQQLLGHSSLETTQVYTHLNYQDVFNMYKNFQQSLKHRTEKICQTT</sequence>
<dbReference type="Gene3D" id="1.10.150.130">
    <property type="match status" value="1"/>
</dbReference>
<dbReference type="PANTHER" id="PTHR30349">
    <property type="entry name" value="PHAGE INTEGRASE-RELATED"/>
    <property type="match status" value="1"/>
</dbReference>
<keyword evidence="2 4" id="KW-0238">DNA-binding</keyword>
<feature type="domain" description="Tyr recombinase" evidence="5">
    <location>
        <begin position="113"/>
        <end position="294"/>
    </location>
</feature>
<dbReference type="InterPro" id="IPR050090">
    <property type="entry name" value="Tyrosine_recombinase_XerCD"/>
</dbReference>
<dbReference type="Pfam" id="PF02899">
    <property type="entry name" value="Phage_int_SAM_1"/>
    <property type="match status" value="1"/>
</dbReference>
<dbReference type="PANTHER" id="PTHR30349:SF90">
    <property type="entry name" value="TYROSINE RECOMBINASE XERD"/>
    <property type="match status" value="1"/>
</dbReference>
<evidence type="ECO:0000313" key="7">
    <source>
        <dbReference type="EMBL" id="XBS66661.1"/>
    </source>
</evidence>
<dbReference type="InterPro" id="IPR044068">
    <property type="entry name" value="CB"/>
</dbReference>
<evidence type="ECO:0000256" key="4">
    <source>
        <dbReference type="PROSITE-ProRule" id="PRU01248"/>
    </source>
</evidence>
<protein>
    <submittedName>
        <fullName evidence="7">Tyrosine recombinase XerC</fullName>
    </submittedName>
</protein>
<proteinExistence type="predicted"/>
<reference evidence="7" key="1">
    <citation type="submission" date="2024-06" db="EMBL/GenBank/DDBJ databases">
        <authorList>
            <person name="Dussert Y."/>
            <person name="Peccoud J."/>
            <person name="Pigeault R."/>
        </authorList>
    </citation>
    <scope>NUCLEOTIDE SEQUENCE</scope>
    <source>
        <strain evidence="7">WArc</strain>
    </source>
</reference>
<evidence type="ECO:0000259" key="6">
    <source>
        <dbReference type="PROSITE" id="PS51900"/>
    </source>
</evidence>
<evidence type="ECO:0000256" key="2">
    <source>
        <dbReference type="ARBA" id="ARBA00023125"/>
    </source>
</evidence>
<dbReference type="InterPro" id="IPR011010">
    <property type="entry name" value="DNA_brk_join_enz"/>
</dbReference>
<dbReference type="PROSITE" id="PS51898">
    <property type="entry name" value="TYR_RECOMBINASE"/>
    <property type="match status" value="1"/>
</dbReference>
<dbReference type="GO" id="GO:0006310">
    <property type="term" value="P:DNA recombination"/>
    <property type="evidence" value="ECO:0007669"/>
    <property type="project" value="UniProtKB-KW"/>
</dbReference>
<gene>
    <name evidence="7" type="ORF">ABLO99_05310</name>
</gene>